<keyword evidence="17" id="KW-1208">Phospholipid metabolism</keyword>
<gene>
    <name evidence="25" type="ORF">SY83_16210</name>
</gene>
<feature type="transmembrane region" description="Helical" evidence="24">
    <location>
        <begin position="47"/>
        <end position="69"/>
    </location>
</feature>
<comment type="pathway">
    <text evidence="4">Lipid metabolism.</text>
</comment>
<keyword evidence="9" id="KW-0444">Lipid biosynthesis</keyword>
<evidence type="ECO:0000256" key="12">
    <source>
        <dbReference type="ARBA" id="ARBA00022695"/>
    </source>
</evidence>
<dbReference type="PATRIC" id="fig|1178515.4.peg.3259"/>
<evidence type="ECO:0000256" key="21">
    <source>
        <dbReference type="ARBA" id="ARBA00032396"/>
    </source>
</evidence>
<evidence type="ECO:0000256" key="10">
    <source>
        <dbReference type="ARBA" id="ARBA00022679"/>
    </source>
</evidence>
<evidence type="ECO:0000256" key="5">
    <source>
        <dbReference type="ARBA" id="ARBA00010185"/>
    </source>
</evidence>
<dbReference type="AlphaFoldDB" id="A0A172TKL6"/>
<keyword evidence="13 24" id="KW-1133">Transmembrane helix</keyword>
<dbReference type="Pfam" id="PF01148">
    <property type="entry name" value="CTP_transf_1"/>
    <property type="match status" value="1"/>
</dbReference>
<evidence type="ECO:0000256" key="9">
    <source>
        <dbReference type="ARBA" id="ARBA00022516"/>
    </source>
</evidence>
<dbReference type="STRING" id="1178515.SY83_16210"/>
<feature type="transmembrane region" description="Helical" evidence="24">
    <location>
        <begin position="6"/>
        <end position="26"/>
    </location>
</feature>
<evidence type="ECO:0000256" key="23">
    <source>
        <dbReference type="ARBA" id="ARBA00033406"/>
    </source>
</evidence>
<evidence type="ECO:0000256" key="3">
    <source>
        <dbReference type="ARBA" id="ARBA00005119"/>
    </source>
</evidence>
<evidence type="ECO:0000256" key="19">
    <source>
        <dbReference type="ARBA" id="ARBA00031825"/>
    </source>
</evidence>
<evidence type="ECO:0000256" key="8">
    <source>
        <dbReference type="ARBA" id="ARBA00022475"/>
    </source>
</evidence>
<dbReference type="EMBL" id="CP011388">
    <property type="protein sequence ID" value="ANE47570.1"/>
    <property type="molecule type" value="Genomic_DNA"/>
</dbReference>
<keyword evidence="15 24" id="KW-0472">Membrane</keyword>
<evidence type="ECO:0000256" key="18">
    <source>
        <dbReference type="ARBA" id="ARBA00029893"/>
    </source>
</evidence>
<name>A0A172TKL6_9BACL</name>
<feature type="transmembrane region" description="Helical" evidence="24">
    <location>
        <begin position="135"/>
        <end position="154"/>
    </location>
</feature>
<dbReference type="RefSeq" id="WP_068608397.1">
    <property type="nucleotide sequence ID" value="NZ_CP011388.1"/>
</dbReference>
<evidence type="ECO:0000256" key="16">
    <source>
        <dbReference type="ARBA" id="ARBA00023209"/>
    </source>
</evidence>
<reference evidence="25 26" key="1">
    <citation type="submission" date="2015-01" db="EMBL/GenBank/DDBJ databases">
        <title>Paenibacillus swuensis/DY6/whole genome sequencing.</title>
        <authorList>
            <person name="Kim M.K."/>
            <person name="Srinivasan S."/>
            <person name="Lee J.-J."/>
        </authorList>
    </citation>
    <scope>NUCLEOTIDE SEQUENCE [LARGE SCALE GENOMIC DNA]</scope>
    <source>
        <strain evidence="25 26">DY6</strain>
    </source>
</reference>
<evidence type="ECO:0000256" key="13">
    <source>
        <dbReference type="ARBA" id="ARBA00022989"/>
    </source>
</evidence>
<evidence type="ECO:0000256" key="20">
    <source>
        <dbReference type="ARBA" id="ARBA00032253"/>
    </source>
</evidence>
<comment type="similarity">
    <text evidence="5">Belongs to the CDS family.</text>
</comment>
<keyword evidence="14" id="KW-0443">Lipid metabolism</keyword>
<proteinExistence type="inferred from homology"/>
<dbReference type="GO" id="GO:0005886">
    <property type="term" value="C:plasma membrane"/>
    <property type="evidence" value="ECO:0007669"/>
    <property type="project" value="UniProtKB-SubCell"/>
</dbReference>
<keyword evidence="12 25" id="KW-0548">Nucleotidyltransferase</keyword>
<dbReference type="GO" id="GO:0004605">
    <property type="term" value="F:phosphatidate cytidylyltransferase activity"/>
    <property type="evidence" value="ECO:0007669"/>
    <property type="project" value="UniProtKB-EC"/>
</dbReference>
<evidence type="ECO:0000256" key="6">
    <source>
        <dbReference type="ARBA" id="ARBA00012487"/>
    </source>
</evidence>
<evidence type="ECO:0000256" key="24">
    <source>
        <dbReference type="SAM" id="Phobius"/>
    </source>
</evidence>
<comment type="subcellular location">
    <subcellularLocation>
        <location evidence="2">Cell membrane</location>
        <topology evidence="2">Multi-pass membrane protein</topology>
    </subcellularLocation>
</comment>
<sequence length="265" mass="29302">MKQRIITGVLAGAVFLFLLVLGEYWFRALIIGLSLVGYYEFVKMNGLKVLEAPSLVGFVGILFFVFPWNRIDGLNLPSSESSVWLLMLVFFAITVISKNKKDIDKVSVLFIGVIYIGIGFHYMIVTRAIPEHGLYWTFLLFSCIWATDSGAYFTGWSFGKHLLWPEISPKKTIEGAVGGTVVSVIAAVCFSLYAPELLTIGNAIWIGITVALFGQLGDLIQSAYKRVRGVKDSGNVLPGHGGILDRCDSWLIVFPIVHILGLVQY</sequence>
<accession>A0A172TKL6</accession>
<evidence type="ECO:0000256" key="7">
    <source>
        <dbReference type="ARBA" id="ARBA00019373"/>
    </source>
</evidence>
<evidence type="ECO:0000256" key="4">
    <source>
        <dbReference type="ARBA" id="ARBA00005189"/>
    </source>
</evidence>
<dbReference type="OrthoDB" id="9799199at2"/>
<evidence type="ECO:0000256" key="22">
    <source>
        <dbReference type="ARBA" id="ARBA00032743"/>
    </source>
</evidence>
<organism evidence="25 26">
    <name type="scientific">Paenibacillus swuensis</name>
    <dbReference type="NCBI Taxonomy" id="1178515"/>
    <lineage>
        <taxon>Bacteria</taxon>
        <taxon>Bacillati</taxon>
        <taxon>Bacillota</taxon>
        <taxon>Bacilli</taxon>
        <taxon>Bacillales</taxon>
        <taxon>Paenibacillaceae</taxon>
        <taxon>Paenibacillus</taxon>
    </lineage>
</organism>
<dbReference type="EC" id="2.7.7.41" evidence="6"/>
<keyword evidence="8" id="KW-1003">Cell membrane</keyword>
<evidence type="ECO:0000256" key="11">
    <source>
        <dbReference type="ARBA" id="ARBA00022692"/>
    </source>
</evidence>
<comment type="pathway">
    <text evidence="3">Phospholipid metabolism; CDP-diacylglycerol biosynthesis; CDP-diacylglycerol from sn-glycerol 3-phosphate: step 3/3.</text>
</comment>
<dbReference type="Proteomes" id="UP000076927">
    <property type="component" value="Chromosome"/>
</dbReference>
<evidence type="ECO:0000313" key="25">
    <source>
        <dbReference type="EMBL" id="ANE47570.1"/>
    </source>
</evidence>
<feature type="transmembrane region" description="Helical" evidence="24">
    <location>
        <begin position="200"/>
        <end position="220"/>
    </location>
</feature>
<keyword evidence="16" id="KW-0594">Phospholipid biosynthesis</keyword>
<dbReference type="PANTHER" id="PTHR46382:SF1">
    <property type="entry name" value="PHOSPHATIDATE CYTIDYLYLTRANSFERASE"/>
    <property type="match status" value="1"/>
</dbReference>
<evidence type="ECO:0000256" key="15">
    <source>
        <dbReference type="ARBA" id="ARBA00023136"/>
    </source>
</evidence>
<feature type="transmembrane region" description="Helical" evidence="24">
    <location>
        <begin position="109"/>
        <end position="129"/>
    </location>
</feature>
<protein>
    <recommendedName>
        <fullName evidence="7">Phosphatidate cytidylyltransferase</fullName>
        <ecNumber evidence="6">2.7.7.41</ecNumber>
    </recommendedName>
    <alternativeName>
        <fullName evidence="20">CDP-DAG synthase</fullName>
    </alternativeName>
    <alternativeName>
        <fullName evidence="22">CDP-DG synthase</fullName>
    </alternativeName>
    <alternativeName>
        <fullName evidence="18">CDP-diacylglycerol synthase</fullName>
    </alternativeName>
    <alternativeName>
        <fullName evidence="21">CDP-diglyceride pyrophosphorylase</fullName>
    </alternativeName>
    <alternativeName>
        <fullName evidence="23">CDP-diglyceride synthase</fullName>
    </alternativeName>
    <alternativeName>
        <fullName evidence="19">CTP:phosphatidate cytidylyltransferase</fullName>
    </alternativeName>
</protein>
<keyword evidence="26" id="KW-1185">Reference proteome</keyword>
<dbReference type="PANTHER" id="PTHR46382">
    <property type="entry name" value="PHOSPHATIDATE CYTIDYLYLTRANSFERASE"/>
    <property type="match status" value="1"/>
</dbReference>
<evidence type="ECO:0000256" key="1">
    <source>
        <dbReference type="ARBA" id="ARBA00001698"/>
    </source>
</evidence>
<keyword evidence="11 24" id="KW-0812">Transmembrane</keyword>
<dbReference type="GO" id="GO:0016024">
    <property type="term" value="P:CDP-diacylglycerol biosynthetic process"/>
    <property type="evidence" value="ECO:0007669"/>
    <property type="project" value="TreeGrafter"/>
</dbReference>
<dbReference type="KEGG" id="pswu:SY83_16210"/>
<evidence type="ECO:0000313" key="26">
    <source>
        <dbReference type="Proteomes" id="UP000076927"/>
    </source>
</evidence>
<keyword evidence="10 25" id="KW-0808">Transferase</keyword>
<feature type="transmembrane region" description="Helical" evidence="24">
    <location>
        <begin position="81"/>
        <end position="97"/>
    </location>
</feature>
<evidence type="ECO:0000256" key="14">
    <source>
        <dbReference type="ARBA" id="ARBA00023098"/>
    </source>
</evidence>
<comment type="catalytic activity">
    <reaction evidence="1">
        <text>a 1,2-diacyl-sn-glycero-3-phosphate + CTP + H(+) = a CDP-1,2-diacyl-sn-glycerol + diphosphate</text>
        <dbReference type="Rhea" id="RHEA:16229"/>
        <dbReference type="ChEBI" id="CHEBI:15378"/>
        <dbReference type="ChEBI" id="CHEBI:33019"/>
        <dbReference type="ChEBI" id="CHEBI:37563"/>
        <dbReference type="ChEBI" id="CHEBI:58332"/>
        <dbReference type="ChEBI" id="CHEBI:58608"/>
        <dbReference type="EC" id="2.7.7.41"/>
    </reaction>
</comment>
<evidence type="ECO:0000256" key="2">
    <source>
        <dbReference type="ARBA" id="ARBA00004651"/>
    </source>
</evidence>
<evidence type="ECO:0000256" key="17">
    <source>
        <dbReference type="ARBA" id="ARBA00023264"/>
    </source>
</evidence>